<keyword evidence="3" id="KW-0238">DNA-binding</keyword>
<dbReference type="PRINTS" id="PR00032">
    <property type="entry name" value="HTHARAC"/>
</dbReference>
<dbReference type="PROSITE" id="PS00041">
    <property type="entry name" value="HTH_ARAC_FAMILY_1"/>
    <property type="match status" value="1"/>
</dbReference>
<dbReference type="InterPro" id="IPR020449">
    <property type="entry name" value="Tscrpt_reg_AraC-type_HTH"/>
</dbReference>
<keyword evidence="4" id="KW-0804">Transcription</keyword>
<dbReference type="InterPro" id="IPR001789">
    <property type="entry name" value="Sig_transdc_resp-reg_receiver"/>
</dbReference>
<dbReference type="SUPFAM" id="SSF46689">
    <property type="entry name" value="Homeodomain-like"/>
    <property type="match status" value="2"/>
</dbReference>
<dbReference type="GO" id="GO:0043565">
    <property type="term" value="F:sequence-specific DNA binding"/>
    <property type="evidence" value="ECO:0007669"/>
    <property type="project" value="InterPro"/>
</dbReference>
<dbReference type="InterPro" id="IPR011006">
    <property type="entry name" value="CheY-like_superfamily"/>
</dbReference>
<evidence type="ECO:0000256" key="6">
    <source>
        <dbReference type="PROSITE-ProRule" id="PRU00169"/>
    </source>
</evidence>
<dbReference type="Gene3D" id="3.40.50.2300">
    <property type="match status" value="1"/>
</dbReference>
<feature type="domain" description="HTH araC/xylS-type" evidence="7">
    <location>
        <begin position="377"/>
        <end position="475"/>
    </location>
</feature>
<dbReference type="Proteomes" id="UP000219573">
    <property type="component" value="Unassembled WGS sequence"/>
</dbReference>
<dbReference type="GO" id="GO:0000160">
    <property type="term" value="P:phosphorelay signal transduction system"/>
    <property type="evidence" value="ECO:0007669"/>
    <property type="project" value="InterPro"/>
</dbReference>
<dbReference type="PANTHER" id="PTHR43280:SF2">
    <property type="entry name" value="HTH-TYPE TRANSCRIPTIONAL REGULATOR EXSA"/>
    <property type="match status" value="1"/>
</dbReference>
<evidence type="ECO:0000256" key="1">
    <source>
        <dbReference type="ARBA" id="ARBA00018672"/>
    </source>
</evidence>
<dbReference type="SMART" id="SM00342">
    <property type="entry name" value="HTH_ARAC"/>
    <property type="match status" value="1"/>
</dbReference>
<gene>
    <name evidence="9" type="ORF">SAMN06265827_10379</name>
</gene>
<evidence type="ECO:0000256" key="2">
    <source>
        <dbReference type="ARBA" id="ARBA00023015"/>
    </source>
</evidence>
<dbReference type="PROSITE" id="PS50110">
    <property type="entry name" value="RESPONSE_REGULATORY"/>
    <property type="match status" value="1"/>
</dbReference>
<dbReference type="InterPro" id="IPR018062">
    <property type="entry name" value="HTH_AraC-typ_CS"/>
</dbReference>
<dbReference type="InterPro" id="IPR018060">
    <property type="entry name" value="HTH_AraC"/>
</dbReference>
<name>A0A285FZN9_9FIRM</name>
<protein>
    <recommendedName>
        <fullName evidence="1">Stage 0 sporulation protein A homolog</fullName>
    </recommendedName>
</protein>
<keyword evidence="2" id="KW-0805">Transcription regulation</keyword>
<proteinExistence type="predicted"/>
<dbReference type="AlphaFoldDB" id="A0A285FZN9"/>
<evidence type="ECO:0000313" key="10">
    <source>
        <dbReference type="Proteomes" id="UP000219573"/>
    </source>
</evidence>
<comment type="function">
    <text evidence="5">May play the central regulatory role in sporulation. It may be an element of the effector pathway responsible for the activation of sporulation genes in response to nutritional stress. Spo0A may act in concert with spo0H (a sigma factor) to control the expression of some genes that are critical to the sporulation process.</text>
</comment>
<evidence type="ECO:0000256" key="3">
    <source>
        <dbReference type="ARBA" id="ARBA00023125"/>
    </source>
</evidence>
<reference evidence="10" key="1">
    <citation type="submission" date="2017-09" db="EMBL/GenBank/DDBJ databases">
        <authorList>
            <person name="Varghese N."/>
            <person name="Submissions S."/>
        </authorList>
    </citation>
    <scope>NUCLEOTIDE SEQUENCE [LARGE SCALE GENOMIC DNA]</scope>
    <source>
        <strain evidence="10">MSL47</strain>
    </source>
</reference>
<feature type="domain" description="Response regulatory" evidence="8">
    <location>
        <begin position="5"/>
        <end position="122"/>
    </location>
</feature>
<evidence type="ECO:0000313" key="9">
    <source>
        <dbReference type="EMBL" id="SNY15691.1"/>
    </source>
</evidence>
<dbReference type="Pfam" id="PF12833">
    <property type="entry name" value="HTH_18"/>
    <property type="match status" value="1"/>
</dbReference>
<dbReference type="PANTHER" id="PTHR43280">
    <property type="entry name" value="ARAC-FAMILY TRANSCRIPTIONAL REGULATOR"/>
    <property type="match status" value="1"/>
</dbReference>
<evidence type="ECO:0000259" key="8">
    <source>
        <dbReference type="PROSITE" id="PS50110"/>
    </source>
</evidence>
<dbReference type="RefSeq" id="WP_172431808.1">
    <property type="nucleotide sequence ID" value="NZ_OBDZ01000003.1"/>
</dbReference>
<accession>A0A285FZN9</accession>
<keyword evidence="6" id="KW-0597">Phosphoprotein</keyword>
<dbReference type="Gene3D" id="1.10.10.60">
    <property type="entry name" value="Homeodomain-like"/>
    <property type="match status" value="2"/>
</dbReference>
<dbReference type="CDD" id="cd17536">
    <property type="entry name" value="REC_YesN-like"/>
    <property type="match status" value="1"/>
</dbReference>
<evidence type="ECO:0000259" key="7">
    <source>
        <dbReference type="PROSITE" id="PS01124"/>
    </source>
</evidence>
<dbReference type="PROSITE" id="PS01124">
    <property type="entry name" value="HTH_ARAC_FAMILY_2"/>
    <property type="match status" value="1"/>
</dbReference>
<feature type="modified residue" description="4-aspartylphosphate" evidence="6">
    <location>
        <position position="57"/>
    </location>
</feature>
<dbReference type="Pfam" id="PF00072">
    <property type="entry name" value="Response_reg"/>
    <property type="match status" value="1"/>
</dbReference>
<dbReference type="EMBL" id="OBDZ01000003">
    <property type="protein sequence ID" value="SNY15691.1"/>
    <property type="molecule type" value="Genomic_DNA"/>
</dbReference>
<dbReference type="GO" id="GO:0003700">
    <property type="term" value="F:DNA-binding transcription factor activity"/>
    <property type="evidence" value="ECO:0007669"/>
    <property type="project" value="InterPro"/>
</dbReference>
<dbReference type="SUPFAM" id="SSF52172">
    <property type="entry name" value="CheY-like"/>
    <property type="match status" value="1"/>
</dbReference>
<dbReference type="SMART" id="SM00448">
    <property type="entry name" value="REC"/>
    <property type="match status" value="1"/>
</dbReference>
<evidence type="ECO:0000256" key="4">
    <source>
        <dbReference type="ARBA" id="ARBA00023163"/>
    </source>
</evidence>
<sequence>MYKYKVVIIDDEPWILEGIFQTFAWEKYGFKVIKKLTSSIEGLDIILNEKPDVVFTDIRMPEISGIELMKLVRKEGLDTEFIIISGFDDFSYAQDALRQGAFDYHLKPIKANVAEKILGDLAKILEDKRADTLTKQFEELVEGEANIEEKLKKFGFKEESTYYQVIVAIGESASLEGDFISFPEGITPLKIKLSDNKYFYLIGTDCDIYKKIKLTIKENINVGISSLAKNLADLGKLFRQANQAAYNKFIYQENGIYRYQEQNIEKINNIIEEIFLQVENKNYNGIEFILDSFPSVAEDNEMFINDIVYFWNQMVAHLNENLSDELQKIDLEFLEYENIIDRFEDIESLCQYLKDTFISLNQGAEIIEEGIDNKSFRAMIEYIEENYHKNLYLKDLANKFFFNHTYCCHLFKKFTDKTFSQYLTDLRMKKAKELLKDLSLSISEVANKAGYNDYYYFNKVFKKYYGITPYQHRKGIE</sequence>
<evidence type="ECO:0000256" key="5">
    <source>
        <dbReference type="ARBA" id="ARBA00024867"/>
    </source>
</evidence>
<organism evidence="9 10">
    <name type="scientific">Orenia metallireducens</name>
    <dbReference type="NCBI Taxonomy" id="1413210"/>
    <lineage>
        <taxon>Bacteria</taxon>
        <taxon>Bacillati</taxon>
        <taxon>Bacillota</taxon>
        <taxon>Clostridia</taxon>
        <taxon>Halanaerobiales</taxon>
        <taxon>Halobacteroidaceae</taxon>
        <taxon>Orenia</taxon>
    </lineage>
</organism>
<keyword evidence="10" id="KW-1185">Reference proteome</keyword>
<dbReference type="InterPro" id="IPR009057">
    <property type="entry name" value="Homeodomain-like_sf"/>
</dbReference>